<dbReference type="AlphaFoldDB" id="A5EYD3"/>
<dbReference type="PANTHER" id="PTHR37486">
    <property type="entry name" value="STRINGENT STARVATION PROTEIN B"/>
    <property type="match status" value="1"/>
</dbReference>
<dbReference type="InterPro" id="IPR036760">
    <property type="entry name" value="SspB-like_sf"/>
</dbReference>
<protein>
    <submittedName>
        <fullName evidence="2">Stringent starvation protein B</fullName>
    </submittedName>
</protein>
<dbReference type="RefSeq" id="WP_012031171.1">
    <property type="nucleotide sequence ID" value="NC_009446.1"/>
</dbReference>
<dbReference type="Pfam" id="PF04386">
    <property type="entry name" value="SspB"/>
    <property type="match status" value="1"/>
</dbReference>
<proteinExistence type="predicted"/>
<name>A5EYD3_DICNV</name>
<evidence type="ECO:0000313" key="3">
    <source>
        <dbReference type="Proteomes" id="UP000000248"/>
    </source>
</evidence>
<feature type="region of interest" description="Disordered" evidence="1">
    <location>
        <begin position="106"/>
        <end position="135"/>
    </location>
</feature>
<keyword evidence="3" id="KW-1185">Reference proteome</keyword>
<dbReference type="PANTHER" id="PTHR37486:SF1">
    <property type="entry name" value="STRINGENT STARVATION PROTEIN B"/>
    <property type="match status" value="1"/>
</dbReference>
<sequence length="135" mass="15140">MTSQKPYLLRAIYQWLVDNGCTPQIAVAYPNKGWVYGVPDRFLENEFLILNISPQASPDCVIEDDYIYFTARFNGESRAVTVAIEAVASIFAREKQEGMEFELSPKLADGAPKPVTDAQKKSEKTESAPHLKIIK</sequence>
<feature type="compositionally biased region" description="Basic and acidic residues" evidence="1">
    <location>
        <begin position="118"/>
        <end position="129"/>
    </location>
</feature>
<gene>
    <name evidence="2" type="ordered locus">DNO_0850</name>
</gene>
<dbReference type="Gene3D" id="2.30.30.220">
    <property type="entry name" value="SspB-like"/>
    <property type="match status" value="1"/>
</dbReference>
<dbReference type="OrthoDB" id="9797358at2"/>
<evidence type="ECO:0000313" key="2">
    <source>
        <dbReference type="EMBL" id="ABQ14307.1"/>
    </source>
</evidence>
<reference evidence="2 3" key="1">
    <citation type="journal article" date="2007" name="Nat. Biotechnol.">
        <title>Genome sequence and identification of candidate vaccine antigens from the animal pathogen Dichelobacter nodosus.</title>
        <authorList>
            <person name="Myers G.S."/>
            <person name="Parker D."/>
            <person name="Al-Hasani K."/>
            <person name="Kennan R.M."/>
            <person name="Seemann T."/>
            <person name="Ren Q."/>
            <person name="Badger J.H."/>
            <person name="Selengut J.D."/>
            <person name="Deboy R.T."/>
            <person name="Tettelin H."/>
            <person name="Boyce J.D."/>
            <person name="McCarl V.P."/>
            <person name="Han X."/>
            <person name="Nelson W.C."/>
            <person name="Madupu R."/>
            <person name="Mohamoud Y."/>
            <person name="Holley T."/>
            <person name="Fedorova N."/>
            <person name="Khouri H."/>
            <person name="Bottomley S.P."/>
            <person name="Whittington R.J."/>
            <person name="Adler B."/>
            <person name="Songer J.G."/>
            <person name="Rood J.I."/>
            <person name="Paulsen I.T."/>
        </authorList>
    </citation>
    <scope>NUCLEOTIDE SEQUENCE [LARGE SCALE GENOMIC DNA]</scope>
    <source>
        <strain evidence="2 3">VCS1703A</strain>
    </source>
</reference>
<dbReference type="GO" id="GO:0005829">
    <property type="term" value="C:cytosol"/>
    <property type="evidence" value="ECO:0007669"/>
    <property type="project" value="TreeGrafter"/>
</dbReference>
<dbReference type="SUPFAM" id="SSF101738">
    <property type="entry name" value="SspB-like"/>
    <property type="match status" value="1"/>
</dbReference>
<dbReference type="eggNOG" id="COG2969">
    <property type="taxonomic scope" value="Bacteria"/>
</dbReference>
<organism evidence="2 3">
    <name type="scientific">Dichelobacter nodosus (strain VCS1703A)</name>
    <dbReference type="NCBI Taxonomy" id="246195"/>
    <lineage>
        <taxon>Bacteria</taxon>
        <taxon>Pseudomonadati</taxon>
        <taxon>Pseudomonadota</taxon>
        <taxon>Gammaproteobacteria</taxon>
        <taxon>Cardiobacteriales</taxon>
        <taxon>Cardiobacteriaceae</taxon>
        <taxon>Dichelobacter</taxon>
    </lineage>
</organism>
<dbReference type="KEGG" id="dno:DNO_0850"/>
<dbReference type="Proteomes" id="UP000000248">
    <property type="component" value="Chromosome"/>
</dbReference>
<accession>A5EYD3</accession>
<dbReference type="EMBL" id="CP000513">
    <property type="protein sequence ID" value="ABQ14307.1"/>
    <property type="molecule type" value="Genomic_DNA"/>
</dbReference>
<dbReference type="STRING" id="246195.DNO_0850"/>
<dbReference type="GO" id="GO:0005840">
    <property type="term" value="C:ribosome"/>
    <property type="evidence" value="ECO:0007669"/>
    <property type="project" value="TreeGrafter"/>
</dbReference>
<dbReference type="GO" id="GO:0045732">
    <property type="term" value="P:positive regulation of protein catabolic process"/>
    <property type="evidence" value="ECO:0007669"/>
    <property type="project" value="TreeGrafter"/>
</dbReference>
<dbReference type="InterPro" id="IPR007481">
    <property type="entry name" value="SspB"/>
</dbReference>
<dbReference type="HOGENOM" id="CLU_118425_2_0_6"/>
<evidence type="ECO:0000256" key="1">
    <source>
        <dbReference type="SAM" id="MobiDB-lite"/>
    </source>
</evidence>